<reference evidence="11 12" key="1">
    <citation type="journal article" date="2018" name="Genome Biol. Evol.">
        <title>Multiple Roots of Fruiting Body Formation in Amoebozoa.</title>
        <authorList>
            <person name="Hillmann F."/>
            <person name="Forbes G."/>
            <person name="Novohradska S."/>
            <person name="Ferling I."/>
            <person name="Riege K."/>
            <person name="Groth M."/>
            <person name="Westermann M."/>
            <person name="Marz M."/>
            <person name="Spaller T."/>
            <person name="Winckler T."/>
            <person name="Schaap P."/>
            <person name="Glockner G."/>
        </authorList>
    </citation>
    <scope>NUCLEOTIDE SEQUENCE [LARGE SCALE GENOMIC DNA]</scope>
    <source>
        <strain evidence="11 12">Jena</strain>
    </source>
</reference>
<sequence>MQDDQDDEDHGWLYSSTEHPLSQISRYASNSRADDWFSTPLKPRKSLFTGVLGNGLKYVILPHQYPPLNIEATLEVNVGSLAEDEEEQGIAHFLEHMVFMGTEKYPTPDDARKKLAEWGMSFGGDANASTDFDRTRYDLHVPLSQDPSLHSKEITNMLDVLKEFAFKATIPATVVESERRVVLSEFQIFQTPEYRCMYHSYQQMHGNDRICKRFPTGKEEHVKKITQEDLMRFYKRHYRPDNVTLYICGAFDAKTMIECIHHVYDKIERPTEEYRCTPIITLQPSSSLIHLFQHDSITKFSLQLNLRQKNLPITTLNDIRDDLILSALGMAFENRIYTIKESLSNPPFTEISWNYYQSISENCLQTELSVTAHPEQWKEAVGIFFTEFLRLALHGLTEEEMKEQLGVVLKDSHALAEQNDTQPSSELIAELSDNWCNGNINVNRRQEYKYQMMIAHTITLDQVNKRAKELFTFFSTCMDREVQEEPFISIFVAAPLATRPLQHTKVDKPLKPIPKKISAETSLNTPPEVTSRDVTKTHSRQPARLRQSRALLAPGSPQLQRTVAFKITKEEVMEIARKAIIDVPAQSVEVAPMELISPSTMEEKMQRYQPHWIAPIVKPCTFDYFGPPSTLGGEEKDLTFTSREGIQLKRLSNGIRLNMKKTQFDARWVTLKVVCRGGRSQEEKKNRGACHQGLHTLMTGGAAGKSSEELGKYMNFHGIYIDSSVSLEFVTMEMSFSVSHDGTQRALQLLHVMFTEPNFDVKAFLRSQKIYASRLEDLETDVEHISYNNMLQSLLLDEGGDSNLNFCQIAREDYEAMTLEVAREYILNQLTTDNMEVIVVGDYEDNMEESLLRYLGTIPPSESKVEKRSRIPLDFAKEEVIKTECVVDEEERGHTYIGFPSINRWSVVPHHMKSELPLSGQPSYYVRILSVLCRLIENRLYSEVREKRGLTYDISCAHILYEFYDGGIFYISSMTSVDGFEVLKKEIFGIVEQIKRSGFTQSEFDEVMSPLVQALRTSLSTNSFWISMMHHLQREENPKNLDCTENVVQFYEKITLKDVDYAIQYHLPTQPSVSSFACTALPDEMEEDI</sequence>
<evidence type="ECO:0000256" key="7">
    <source>
        <dbReference type="RuleBase" id="RU004447"/>
    </source>
</evidence>
<feature type="domain" description="Peptidase M16 C-terminal" evidence="10">
    <location>
        <begin position="224"/>
        <end position="403"/>
    </location>
</feature>
<evidence type="ECO:0000256" key="2">
    <source>
        <dbReference type="ARBA" id="ARBA00022670"/>
    </source>
</evidence>
<evidence type="ECO:0000256" key="1">
    <source>
        <dbReference type="ARBA" id="ARBA00007261"/>
    </source>
</evidence>
<feature type="compositionally biased region" description="Basic residues" evidence="8">
    <location>
        <begin position="537"/>
        <end position="547"/>
    </location>
</feature>
<dbReference type="InterPro" id="IPR001431">
    <property type="entry name" value="Pept_M16_Zn_BS"/>
</dbReference>
<keyword evidence="12" id="KW-1185">Reference proteome</keyword>
<dbReference type="Pfam" id="PF00675">
    <property type="entry name" value="Peptidase_M16"/>
    <property type="match status" value="2"/>
</dbReference>
<feature type="domain" description="Peptidase M16 N-terminal" evidence="9">
    <location>
        <begin position="70"/>
        <end position="190"/>
    </location>
</feature>
<name>A0A2P6N2K4_9EUKA</name>
<feature type="domain" description="Peptidase M16 C-terminal" evidence="10">
    <location>
        <begin position="817"/>
        <end position="1009"/>
    </location>
</feature>
<dbReference type="InterPro" id="IPR050626">
    <property type="entry name" value="Peptidase_M16"/>
</dbReference>
<dbReference type="SUPFAM" id="SSF63411">
    <property type="entry name" value="LuxS/MPP-like metallohydrolase"/>
    <property type="match status" value="3"/>
</dbReference>
<dbReference type="OrthoDB" id="952271at2759"/>
<comment type="caution">
    <text evidence="11">The sequence shown here is derived from an EMBL/GenBank/DDBJ whole genome shotgun (WGS) entry which is preliminary data.</text>
</comment>
<keyword evidence="4" id="KW-0378">Hydrolase</keyword>
<dbReference type="Pfam" id="PF05193">
    <property type="entry name" value="Peptidase_M16_C"/>
    <property type="match status" value="2"/>
</dbReference>
<proteinExistence type="inferred from homology"/>
<organism evidence="11 12">
    <name type="scientific">Planoprotostelium fungivorum</name>
    <dbReference type="NCBI Taxonomy" id="1890364"/>
    <lineage>
        <taxon>Eukaryota</taxon>
        <taxon>Amoebozoa</taxon>
        <taxon>Evosea</taxon>
        <taxon>Variosea</taxon>
        <taxon>Cavosteliida</taxon>
        <taxon>Cavosteliaceae</taxon>
        <taxon>Planoprotostelium</taxon>
    </lineage>
</organism>
<dbReference type="GO" id="GO:0046872">
    <property type="term" value="F:metal ion binding"/>
    <property type="evidence" value="ECO:0007669"/>
    <property type="project" value="UniProtKB-KW"/>
</dbReference>
<keyword evidence="2 11" id="KW-0645">Protease</keyword>
<evidence type="ECO:0000256" key="6">
    <source>
        <dbReference type="ARBA" id="ARBA00023049"/>
    </source>
</evidence>
<evidence type="ECO:0000256" key="5">
    <source>
        <dbReference type="ARBA" id="ARBA00022833"/>
    </source>
</evidence>
<protein>
    <submittedName>
        <fullName evidence="11">Putative zinc protease</fullName>
    </submittedName>
</protein>
<keyword evidence="6" id="KW-0482">Metalloprotease</keyword>
<evidence type="ECO:0000256" key="4">
    <source>
        <dbReference type="ARBA" id="ARBA00022801"/>
    </source>
</evidence>
<dbReference type="InterPro" id="IPR007863">
    <property type="entry name" value="Peptidase_M16_C"/>
</dbReference>
<dbReference type="GO" id="GO:0006508">
    <property type="term" value="P:proteolysis"/>
    <property type="evidence" value="ECO:0007669"/>
    <property type="project" value="UniProtKB-KW"/>
</dbReference>
<dbReference type="PANTHER" id="PTHR43690">
    <property type="entry name" value="NARDILYSIN"/>
    <property type="match status" value="1"/>
</dbReference>
<dbReference type="InterPro" id="IPR011249">
    <property type="entry name" value="Metalloenz_LuxS/M16"/>
</dbReference>
<dbReference type="PANTHER" id="PTHR43690:SF33">
    <property type="entry name" value="STROMAL PROCESSING PEPTIDASE, CHLOROPLASTIC"/>
    <property type="match status" value="1"/>
</dbReference>
<feature type="region of interest" description="Disordered" evidence="8">
    <location>
        <begin position="519"/>
        <end position="547"/>
    </location>
</feature>
<evidence type="ECO:0000313" key="12">
    <source>
        <dbReference type="Proteomes" id="UP000241769"/>
    </source>
</evidence>
<gene>
    <name evidence="11" type="ORF">PROFUN_11318</name>
</gene>
<dbReference type="PROSITE" id="PS00143">
    <property type="entry name" value="INSULINASE"/>
    <property type="match status" value="1"/>
</dbReference>
<evidence type="ECO:0000313" key="11">
    <source>
        <dbReference type="EMBL" id="PRP78188.1"/>
    </source>
</evidence>
<dbReference type="Proteomes" id="UP000241769">
    <property type="component" value="Unassembled WGS sequence"/>
</dbReference>
<dbReference type="InterPro" id="IPR011765">
    <property type="entry name" value="Pept_M16_N"/>
</dbReference>
<comment type="similarity">
    <text evidence="1 7">Belongs to the peptidase M16 family.</text>
</comment>
<keyword evidence="3" id="KW-0479">Metal-binding</keyword>
<feature type="compositionally biased region" description="Polar residues" evidence="8">
    <location>
        <begin position="519"/>
        <end position="528"/>
    </location>
</feature>
<dbReference type="EMBL" id="MDYQ01000237">
    <property type="protein sequence ID" value="PRP78188.1"/>
    <property type="molecule type" value="Genomic_DNA"/>
</dbReference>
<dbReference type="AlphaFoldDB" id="A0A2P6N2K4"/>
<dbReference type="STRING" id="1890364.A0A2P6N2K4"/>
<evidence type="ECO:0000256" key="3">
    <source>
        <dbReference type="ARBA" id="ARBA00022723"/>
    </source>
</evidence>
<keyword evidence="5" id="KW-0862">Zinc</keyword>
<evidence type="ECO:0000259" key="9">
    <source>
        <dbReference type="Pfam" id="PF00675"/>
    </source>
</evidence>
<evidence type="ECO:0000259" key="10">
    <source>
        <dbReference type="Pfam" id="PF05193"/>
    </source>
</evidence>
<dbReference type="Gene3D" id="3.30.830.10">
    <property type="entry name" value="Metalloenzyme, LuxS/M16 peptidase-like"/>
    <property type="match status" value="4"/>
</dbReference>
<accession>A0A2P6N2K4</accession>
<dbReference type="InParanoid" id="A0A2P6N2K4"/>
<dbReference type="GO" id="GO:0004222">
    <property type="term" value="F:metalloendopeptidase activity"/>
    <property type="evidence" value="ECO:0007669"/>
    <property type="project" value="InterPro"/>
</dbReference>
<evidence type="ECO:0000256" key="8">
    <source>
        <dbReference type="SAM" id="MobiDB-lite"/>
    </source>
</evidence>
<feature type="domain" description="Peptidase M16 N-terminal" evidence="9">
    <location>
        <begin position="667"/>
        <end position="789"/>
    </location>
</feature>